<dbReference type="Gene3D" id="2.60.120.1440">
    <property type="match status" value="1"/>
</dbReference>
<dbReference type="OrthoDB" id="1115929at2"/>
<dbReference type="InterPro" id="IPR012373">
    <property type="entry name" value="Ferrdict_sens_TM"/>
</dbReference>
<gene>
    <name evidence="4" type="ORF">BC643_3333</name>
</gene>
<sequence length="330" mass="36856">MDQEKIPGDKIIDHLIDGGGETDQLPELNRWLNQSESNASDWAKYKKIWKAVDKLSLARSFDAHQAFTQIDQNIQQKLHKKEKLIRLSIAVSSVAAVLLVVFGMKLFFMSSNESAGIISVQTAMGDRSTVILPDGTQVKLNAGSHLNYHLDAVNETRDVSFSGEAFFEVAKSKTPFIISTMSGLKVQVLGTKFNLRAYPSDADVQTTLVEGSVSLTSANSGQSLKIKPGQIASFNKSQNELSLVDGIPEHMLSWMDNKLYMDNMNLQEVCLQLERWYNVKIWIKDESLKQSVHYTGVLSEETILDVLEALCQLSPIQYKIDGKKITITKK</sequence>
<evidence type="ECO:0000259" key="2">
    <source>
        <dbReference type="Pfam" id="PF04773"/>
    </source>
</evidence>
<dbReference type="InterPro" id="IPR032508">
    <property type="entry name" value="FecR_C"/>
</dbReference>
<reference evidence="4 5" key="1">
    <citation type="submission" date="2018-09" db="EMBL/GenBank/DDBJ databases">
        <title>Genomic Encyclopedia of Archaeal and Bacterial Type Strains, Phase II (KMG-II): from individual species to whole genera.</title>
        <authorList>
            <person name="Goeker M."/>
        </authorList>
    </citation>
    <scope>NUCLEOTIDE SEQUENCE [LARGE SCALE GENOMIC DNA]</scope>
    <source>
        <strain evidence="4 5">DSM 27148</strain>
    </source>
</reference>
<dbReference type="InterPro" id="IPR006860">
    <property type="entry name" value="FecR"/>
</dbReference>
<feature type="domain" description="FecR protein" evidence="2">
    <location>
        <begin position="120"/>
        <end position="213"/>
    </location>
</feature>
<dbReference type="Pfam" id="PF04773">
    <property type="entry name" value="FecR"/>
    <property type="match status" value="1"/>
</dbReference>
<dbReference type="Proteomes" id="UP000283387">
    <property type="component" value="Unassembled WGS sequence"/>
</dbReference>
<organism evidence="4 5">
    <name type="scientific">Mangrovibacterium diazotrophicum</name>
    <dbReference type="NCBI Taxonomy" id="1261403"/>
    <lineage>
        <taxon>Bacteria</taxon>
        <taxon>Pseudomonadati</taxon>
        <taxon>Bacteroidota</taxon>
        <taxon>Bacteroidia</taxon>
        <taxon>Marinilabiliales</taxon>
        <taxon>Prolixibacteraceae</taxon>
        <taxon>Mangrovibacterium</taxon>
    </lineage>
</organism>
<name>A0A419VYQ6_9BACT</name>
<proteinExistence type="predicted"/>
<keyword evidence="1" id="KW-1133">Transmembrane helix</keyword>
<keyword evidence="1" id="KW-0472">Membrane</keyword>
<keyword evidence="1" id="KW-0812">Transmembrane</keyword>
<accession>A0A419VYQ6</accession>
<dbReference type="Gene3D" id="3.55.50.30">
    <property type="match status" value="1"/>
</dbReference>
<dbReference type="PANTHER" id="PTHR30273:SF2">
    <property type="entry name" value="PROTEIN FECR"/>
    <property type="match status" value="1"/>
</dbReference>
<dbReference type="RefSeq" id="WP_120274373.1">
    <property type="nucleotide sequence ID" value="NZ_RAPN01000002.1"/>
</dbReference>
<dbReference type="GO" id="GO:0016989">
    <property type="term" value="F:sigma factor antagonist activity"/>
    <property type="evidence" value="ECO:0007669"/>
    <property type="project" value="TreeGrafter"/>
</dbReference>
<evidence type="ECO:0000256" key="1">
    <source>
        <dbReference type="SAM" id="Phobius"/>
    </source>
</evidence>
<evidence type="ECO:0000313" key="4">
    <source>
        <dbReference type="EMBL" id="RKD88190.1"/>
    </source>
</evidence>
<dbReference type="Pfam" id="PF16344">
    <property type="entry name" value="FecR_C"/>
    <property type="match status" value="1"/>
</dbReference>
<protein>
    <submittedName>
        <fullName evidence="4">FecR family protein</fullName>
    </submittedName>
</protein>
<evidence type="ECO:0000259" key="3">
    <source>
        <dbReference type="Pfam" id="PF16344"/>
    </source>
</evidence>
<evidence type="ECO:0000313" key="5">
    <source>
        <dbReference type="Proteomes" id="UP000283387"/>
    </source>
</evidence>
<keyword evidence="5" id="KW-1185">Reference proteome</keyword>
<feature type="transmembrane region" description="Helical" evidence="1">
    <location>
        <begin position="84"/>
        <end position="108"/>
    </location>
</feature>
<dbReference type="AlphaFoldDB" id="A0A419VYQ6"/>
<comment type="caution">
    <text evidence="4">The sequence shown here is derived from an EMBL/GenBank/DDBJ whole genome shotgun (WGS) entry which is preliminary data.</text>
</comment>
<dbReference type="PANTHER" id="PTHR30273">
    <property type="entry name" value="PERIPLASMIC SIGNAL SENSOR AND SIGMA FACTOR ACTIVATOR FECR-RELATED"/>
    <property type="match status" value="1"/>
</dbReference>
<dbReference type="EMBL" id="RAPN01000002">
    <property type="protein sequence ID" value="RKD88190.1"/>
    <property type="molecule type" value="Genomic_DNA"/>
</dbReference>
<feature type="domain" description="Protein FecR C-terminal" evidence="3">
    <location>
        <begin position="258"/>
        <end position="327"/>
    </location>
</feature>
<dbReference type="PIRSF" id="PIRSF018266">
    <property type="entry name" value="FecR"/>
    <property type="match status" value="1"/>
</dbReference>